<evidence type="ECO:0000259" key="1">
    <source>
        <dbReference type="Pfam" id="PF00675"/>
    </source>
</evidence>
<dbReference type="InterPro" id="IPR011249">
    <property type="entry name" value="Metalloenz_LuxS/M16"/>
</dbReference>
<dbReference type="EMBL" id="JTDY01001634">
    <property type="protein sequence ID" value="KOB73286.1"/>
    <property type="molecule type" value="Genomic_DNA"/>
</dbReference>
<protein>
    <submittedName>
        <fullName evidence="2">Ubiquinol-cytochrome c reductase core protein II</fullName>
    </submittedName>
</protein>
<gene>
    <name evidence="2" type="ORF">OBRU01_10970</name>
</gene>
<dbReference type="PANTHER" id="PTHR11851">
    <property type="entry name" value="METALLOPROTEASE"/>
    <property type="match status" value="1"/>
</dbReference>
<dbReference type="STRING" id="104452.A0A0L7LDN1"/>
<dbReference type="Pfam" id="PF00675">
    <property type="entry name" value="Peptidase_M16"/>
    <property type="match status" value="1"/>
</dbReference>
<sequence>MASKALASPLVRHIATRGYAQAAPAAVKKDVRVSAGSRYEPQTDLGVSHILRSAAGLSTNGASGFIIARKLAQIGASVSASGDREFIYYTLEVRAVDLLHKAAFRRGLGNSLFISPKRIGKRVEGRQAAGCKSLSHVKSDTVSFS</sequence>
<dbReference type="AlphaFoldDB" id="A0A0L7LDN1"/>
<organism evidence="2 3">
    <name type="scientific">Operophtera brumata</name>
    <name type="common">Winter moth</name>
    <name type="synonym">Phalaena brumata</name>
    <dbReference type="NCBI Taxonomy" id="104452"/>
    <lineage>
        <taxon>Eukaryota</taxon>
        <taxon>Metazoa</taxon>
        <taxon>Ecdysozoa</taxon>
        <taxon>Arthropoda</taxon>
        <taxon>Hexapoda</taxon>
        <taxon>Insecta</taxon>
        <taxon>Pterygota</taxon>
        <taxon>Neoptera</taxon>
        <taxon>Endopterygota</taxon>
        <taxon>Lepidoptera</taxon>
        <taxon>Glossata</taxon>
        <taxon>Ditrysia</taxon>
        <taxon>Geometroidea</taxon>
        <taxon>Geometridae</taxon>
        <taxon>Larentiinae</taxon>
        <taxon>Operophtera</taxon>
    </lineage>
</organism>
<evidence type="ECO:0000313" key="2">
    <source>
        <dbReference type="EMBL" id="KOB73286.1"/>
    </source>
</evidence>
<keyword evidence="3" id="KW-1185">Reference proteome</keyword>
<proteinExistence type="predicted"/>
<dbReference type="GO" id="GO:0046872">
    <property type="term" value="F:metal ion binding"/>
    <property type="evidence" value="ECO:0007669"/>
    <property type="project" value="InterPro"/>
</dbReference>
<dbReference type="SUPFAM" id="SSF63411">
    <property type="entry name" value="LuxS/MPP-like metallohydrolase"/>
    <property type="match status" value="1"/>
</dbReference>
<dbReference type="PANTHER" id="PTHR11851:SF226">
    <property type="entry name" value="CYTOCHROME B-C1 COMPLEX SUBUNIT 2, MITOCHONDRIAL"/>
    <property type="match status" value="1"/>
</dbReference>
<dbReference type="InterPro" id="IPR050361">
    <property type="entry name" value="MPP/UQCRC_Complex"/>
</dbReference>
<dbReference type="GO" id="GO:0005739">
    <property type="term" value="C:mitochondrion"/>
    <property type="evidence" value="ECO:0007669"/>
    <property type="project" value="TreeGrafter"/>
</dbReference>
<reference evidence="2 3" key="1">
    <citation type="journal article" date="2015" name="Genome Biol. Evol.">
        <title>The genome of winter moth (Operophtera brumata) provides a genomic perspective on sexual dimorphism and phenology.</title>
        <authorList>
            <person name="Derks M.F."/>
            <person name="Smit S."/>
            <person name="Salis L."/>
            <person name="Schijlen E."/>
            <person name="Bossers A."/>
            <person name="Mateman C."/>
            <person name="Pijl A.S."/>
            <person name="de Ridder D."/>
            <person name="Groenen M.A."/>
            <person name="Visser M.E."/>
            <person name="Megens H.J."/>
        </authorList>
    </citation>
    <scope>NUCLEOTIDE SEQUENCE [LARGE SCALE GENOMIC DNA]</scope>
    <source>
        <strain evidence="2">WM2013NL</strain>
        <tissue evidence="2">Head and thorax</tissue>
    </source>
</reference>
<name>A0A0L7LDN1_OPEBR</name>
<dbReference type="InterPro" id="IPR011765">
    <property type="entry name" value="Pept_M16_N"/>
</dbReference>
<accession>A0A0L7LDN1</accession>
<dbReference type="Gene3D" id="3.30.830.10">
    <property type="entry name" value="Metalloenzyme, LuxS/M16 peptidase-like"/>
    <property type="match status" value="1"/>
</dbReference>
<feature type="domain" description="Peptidase M16 N-terminal" evidence="1">
    <location>
        <begin position="30"/>
        <end position="97"/>
    </location>
</feature>
<dbReference type="Proteomes" id="UP000037510">
    <property type="component" value="Unassembled WGS sequence"/>
</dbReference>
<comment type="caution">
    <text evidence="2">The sequence shown here is derived from an EMBL/GenBank/DDBJ whole genome shotgun (WGS) entry which is preliminary data.</text>
</comment>
<evidence type="ECO:0000313" key="3">
    <source>
        <dbReference type="Proteomes" id="UP000037510"/>
    </source>
</evidence>